<protein>
    <recommendedName>
        <fullName evidence="4">DUF1840 domain-containing protein</fullName>
    </recommendedName>
</protein>
<dbReference type="Proteomes" id="UP000614272">
    <property type="component" value="Unassembled WGS sequence"/>
</dbReference>
<feature type="compositionally biased region" description="Basic and acidic residues" evidence="1">
    <location>
        <begin position="67"/>
        <end position="79"/>
    </location>
</feature>
<gene>
    <name evidence="2" type="ORF">GCM10011357_05480</name>
</gene>
<comment type="caution">
    <text evidence="2">The sequence shown here is derived from an EMBL/GenBank/DDBJ whole genome shotgun (WGS) entry which is preliminary data.</text>
</comment>
<reference evidence="3" key="1">
    <citation type="journal article" date="2019" name="Int. J. Syst. Evol. Microbiol.">
        <title>The Global Catalogue of Microorganisms (GCM) 10K type strain sequencing project: providing services to taxonomists for standard genome sequencing and annotation.</title>
        <authorList>
            <consortium name="The Broad Institute Genomics Platform"/>
            <consortium name="The Broad Institute Genome Sequencing Center for Infectious Disease"/>
            <person name="Wu L."/>
            <person name="Ma J."/>
        </authorList>
    </citation>
    <scope>NUCLEOTIDE SEQUENCE [LARGE SCALE GENOMIC DNA]</scope>
    <source>
        <strain evidence="3">CGMCC 1.12923</strain>
    </source>
</reference>
<name>A0ABQ1QZ89_9ALTE</name>
<evidence type="ECO:0000256" key="1">
    <source>
        <dbReference type="SAM" id="MobiDB-lite"/>
    </source>
</evidence>
<sequence>MFGDVAVQLLKMMGQTGNVPGAIKGDDVEQACKHLERACKNLPGKDHTATSPPDNDQGYNDEDEKEEERNNPVSLEHRARPLLLLLSSAAKHKDYVSWEAEE</sequence>
<evidence type="ECO:0000313" key="2">
    <source>
        <dbReference type="EMBL" id="GGD52531.1"/>
    </source>
</evidence>
<organism evidence="2 3">
    <name type="scientific">Lacimicrobium alkaliphilum</name>
    <dbReference type="NCBI Taxonomy" id="1526571"/>
    <lineage>
        <taxon>Bacteria</taxon>
        <taxon>Pseudomonadati</taxon>
        <taxon>Pseudomonadota</taxon>
        <taxon>Gammaproteobacteria</taxon>
        <taxon>Alteromonadales</taxon>
        <taxon>Alteromonadaceae</taxon>
        <taxon>Lacimicrobium</taxon>
    </lineage>
</organism>
<proteinExistence type="predicted"/>
<evidence type="ECO:0008006" key="4">
    <source>
        <dbReference type="Google" id="ProtNLM"/>
    </source>
</evidence>
<dbReference type="RefSeq" id="WP_229748044.1">
    <property type="nucleotide sequence ID" value="NZ_BMGJ01000002.1"/>
</dbReference>
<dbReference type="InterPro" id="IPR014991">
    <property type="entry name" value="DUF1840"/>
</dbReference>
<evidence type="ECO:0000313" key="3">
    <source>
        <dbReference type="Proteomes" id="UP000614272"/>
    </source>
</evidence>
<keyword evidence="3" id="KW-1185">Reference proteome</keyword>
<accession>A0ABQ1QZ89</accession>
<feature type="compositionally biased region" description="Polar residues" evidence="1">
    <location>
        <begin position="49"/>
        <end position="58"/>
    </location>
</feature>
<dbReference type="EMBL" id="BMGJ01000002">
    <property type="protein sequence ID" value="GGD52531.1"/>
    <property type="molecule type" value="Genomic_DNA"/>
</dbReference>
<feature type="region of interest" description="Disordered" evidence="1">
    <location>
        <begin position="40"/>
        <end position="79"/>
    </location>
</feature>
<dbReference type="Pfam" id="PF08895">
    <property type="entry name" value="DUF1840"/>
    <property type="match status" value="1"/>
</dbReference>